<evidence type="ECO:0000256" key="3">
    <source>
        <dbReference type="ARBA" id="ARBA00022801"/>
    </source>
</evidence>
<keyword evidence="8" id="KW-1133">Transmembrane helix</keyword>
<dbReference type="InterPro" id="IPR019533">
    <property type="entry name" value="Peptidase_S26"/>
</dbReference>
<evidence type="ECO:0000256" key="6">
    <source>
        <dbReference type="ARBA" id="ARBA00038445"/>
    </source>
</evidence>
<dbReference type="InterPro" id="IPR052064">
    <property type="entry name" value="Mito_IMP1_subunit"/>
</dbReference>
<organism evidence="10 11">
    <name type="scientific">Lineolata rhizophorae</name>
    <dbReference type="NCBI Taxonomy" id="578093"/>
    <lineage>
        <taxon>Eukaryota</taxon>
        <taxon>Fungi</taxon>
        <taxon>Dikarya</taxon>
        <taxon>Ascomycota</taxon>
        <taxon>Pezizomycotina</taxon>
        <taxon>Dothideomycetes</taxon>
        <taxon>Dothideomycetes incertae sedis</taxon>
        <taxon>Lineolatales</taxon>
        <taxon>Lineolataceae</taxon>
        <taxon>Lineolata</taxon>
    </lineage>
</organism>
<dbReference type="Proteomes" id="UP000799766">
    <property type="component" value="Unassembled WGS sequence"/>
</dbReference>
<dbReference type="FunFam" id="2.10.109.10:FF:000015">
    <property type="entry name" value="Mitochondrial inner membrane protease subunit 1"/>
    <property type="match status" value="1"/>
</dbReference>
<protein>
    <submittedName>
        <fullName evidence="10">Peptidase S24/S26A/S26B/S26C</fullName>
    </submittedName>
</protein>
<proteinExistence type="inferred from homology"/>
<sequence>MPDFYSFARGLAIGFNALGFGHILFTHGFACLPTSGISMMPTMDPTGTWVLISKHYRRGRDVKVGDVVDFLHPYVPNTGVVKRVVGMPGDFVLEGTPYKGDGTMVQVPEGHCWVAGDNQTWSRDSRVYGPIPLPLIKGKIIMTVWPRHKFGPMVNTLRPLDDDGLLDGP</sequence>
<dbReference type="Gene3D" id="2.10.109.10">
    <property type="entry name" value="Umud Fragment, subunit A"/>
    <property type="match status" value="1"/>
</dbReference>
<feature type="active site" evidence="7">
    <location>
        <position position="82"/>
    </location>
</feature>
<dbReference type="GO" id="GO:0006627">
    <property type="term" value="P:protein processing involved in protein targeting to mitochondrion"/>
    <property type="evidence" value="ECO:0007669"/>
    <property type="project" value="TreeGrafter"/>
</dbReference>
<feature type="domain" description="Peptidase S26" evidence="9">
    <location>
        <begin position="105"/>
        <end position="145"/>
    </location>
</feature>
<keyword evidence="5 8" id="KW-0472">Membrane</keyword>
<comment type="similarity">
    <text evidence="6">Belongs to the peptidase S26 family. IMP1 subfamily.</text>
</comment>
<dbReference type="InterPro" id="IPR000223">
    <property type="entry name" value="Pept_S26A_signal_pept_1"/>
</dbReference>
<evidence type="ECO:0000256" key="1">
    <source>
        <dbReference type="ARBA" id="ARBA00004273"/>
    </source>
</evidence>
<dbReference type="GO" id="GO:0004252">
    <property type="term" value="F:serine-type endopeptidase activity"/>
    <property type="evidence" value="ECO:0007669"/>
    <property type="project" value="InterPro"/>
</dbReference>
<keyword evidence="3" id="KW-0378">Hydrolase</keyword>
<keyword evidence="4" id="KW-0496">Mitochondrion</keyword>
<gene>
    <name evidence="10" type="ORF">BDY21DRAFT_368228</name>
</gene>
<keyword evidence="11" id="KW-1185">Reference proteome</keyword>
<dbReference type="PANTHER" id="PTHR12383">
    <property type="entry name" value="PROTEASE FAMILY S26 MITOCHONDRIAL INNER MEMBRANE PROTEASE-RELATED"/>
    <property type="match status" value="1"/>
</dbReference>
<dbReference type="SUPFAM" id="SSF51306">
    <property type="entry name" value="LexA/Signal peptidase"/>
    <property type="match status" value="1"/>
</dbReference>
<evidence type="ECO:0000256" key="5">
    <source>
        <dbReference type="ARBA" id="ARBA00023136"/>
    </source>
</evidence>
<keyword evidence="8" id="KW-0812">Transmembrane</keyword>
<dbReference type="OrthoDB" id="308440at2759"/>
<dbReference type="GO" id="GO:0006465">
    <property type="term" value="P:signal peptide processing"/>
    <property type="evidence" value="ECO:0007669"/>
    <property type="project" value="InterPro"/>
</dbReference>
<dbReference type="Pfam" id="PF10502">
    <property type="entry name" value="Peptidase_S26"/>
    <property type="match status" value="2"/>
</dbReference>
<dbReference type="PANTHER" id="PTHR12383:SF16">
    <property type="entry name" value="MITOCHONDRIAL INNER MEMBRANE PROTEASE SUBUNIT 1"/>
    <property type="match status" value="1"/>
</dbReference>
<dbReference type="CDD" id="cd06530">
    <property type="entry name" value="S26_SPase_I"/>
    <property type="match status" value="1"/>
</dbReference>
<comment type="subcellular location">
    <subcellularLocation>
        <location evidence="1">Mitochondrion inner membrane</location>
    </subcellularLocation>
</comment>
<evidence type="ECO:0000256" key="7">
    <source>
        <dbReference type="PIRSR" id="PIRSR600223-1"/>
    </source>
</evidence>
<feature type="active site" evidence="7">
    <location>
        <position position="38"/>
    </location>
</feature>
<feature type="domain" description="Peptidase S26" evidence="9">
    <location>
        <begin position="15"/>
        <end position="92"/>
    </location>
</feature>
<evidence type="ECO:0000313" key="10">
    <source>
        <dbReference type="EMBL" id="KAF2462097.1"/>
    </source>
</evidence>
<evidence type="ECO:0000313" key="11">
    <source>
        <dbReference type="Proteomes" id="UP000799766"/>
    </source>
</evidence>
<dbReference type="GO" id="GO:0042720">
    <property type="term" value="C:mitochondrial inner membrane peptidase complex"/>
    <property type="evidence" value="ECO:0007669"/>
    <property type="project" value="TreeGrafter"/>
</dbReference>
<evidence type="ECO:0000256" key="2">
    <source>
        <dbReference type="ARBA" id="ARBA00022792"/>
    </source>
</evidence>
<evidence type="ECO:0000256" key="4">
    <source>
        <dbReference type="ARBA" id="ARBA00023128"/>
    </source>
</evidence>
<dbReference type="EMBL" id="MU001670">
    <property type="protein sequence ID" value="KAF2462097.1"/>
    <property type="molecule type" value="Genomic_DNA"/>
</dbReference>
<evidence type="ECO:0000259" key="9">
    <source>
        <dbReference type="Pfam" id="PF10502"/>
    </source>
</evidence>
<feature type="transmembrane region" description="Helical" evidence="8">
    <location>
        <begin position="12"/>
        <end position="32"/>
    </location>
</feature>
<dbReference type="InterPro" id="IPR036286">
    <property type="entry name" value="LexA/Signal_pep-like_sf"/>
</dbReference>
<dbReference type="PRINTS" id="PR00727">
    <property type="entry name" value="LEADERPTASE"/>
</dbReference>
<name>A0A6A6PEA1_9PEZI</name>
<dbReference type="AlphaFoldDB" id="A0A6A6PEA1"/>
<reference evidence="10" key="1">
    <citation type="journal article" date="2020" name="Stud. Mycol.">
        <title>101 Dothideomycetes genomes: a test case for predicting lifestyles and emergence of pathogens.</title>
        <authorList>
            <person name="Haridas S."/>
            <person name="Albert R."/>
            <person name="Binder M."/>
            <person name="Bloem J."/>
            <person name="Labutti K."/>
            <person name="Salamov A."/>
            <person name="Andreopoulos B."/>
            <person name="Baker S."/>
            <person name="Barry K."/>
            <person name="Bills G."/>
            <person name="Bluhm B."/>
            <person name="Cannon C."/>
            <person name="Castanera R."/>
            <person name="Culley D."/>
            <person name="Daum C."/>
            <person name="Ezra D."/>
            <person name="Gonzalez J."/>
            <person name="Henrissat B."/>
            <person name="Kuo A."/>
            <person name="Liang C."/>
            <person name="Lipzen A."/>
            <person name="Lutzoni F."/>
            <person name="Magnuson J."/>
            <person name="Mondo S."/>
            <person name="Nolan M."/>
            <person name="Ohm R."/>
            <person name="Pangilinan J."/>
            <person name="Park H.-J."/>
            <person name="Ramirez L."/>
            <person name="Alfaro M."/>
            <person name="Sun H."/>
            <person name="Tritt A."/>
            <person name="Yoshinaga Y."/>
            <person name="Zwiers L.-H."/>
            <person name="Turgeon B."/>
            <person name="Goodwin S."/>
            <person name="Spatafora J."/>
            <person name="Crous P."/>
            <person name="Grigoriev I."/>
        </authorList>
    </citation>
    <scope>NUCLEOTIDE SEQUENCE</scope>
    <source>
        <strain evidence="10">ATCC 16933</strain>
    </source>
</reference>
<keyword evidence="2" id="KW-0999">Mitochondrion inner membrane</keyword>
<accession>A0A6A6PEA1</accession>
<evidence type="ECO:0000256" key="8">
    <source>
        <dbReference type="SAM" id="Phobius"/>
    </source>
</evidence>